<dbReference type="Proteomes" id="UP001066276">
    <property type="component" value="Chromosome 4_1"/>
</dbReference>
<dbReference type="EMBL" id="JANPWB010000007">
    <property type="protein sequence ID" value="KAJ1169028.1"/>
    <property type="molecule type" value="Genomic_DNA"/>
</dbReference>
<proteinExistence type="predicted"/>
<reference evidence="1" key="1">
    <citation type="journal article" date="2022" name="bioRxiv">
        <title>Sequencing and chromosome-scale assembly of the giantPleurodeles waltlgenome.</title>
        <authorList>
            <person name="Brown T."/>
            <person name="Elewa A."/>
            <person name="Iarovenko S."/>
            <person name="Subramanian E."/>
            <person name="Araus A.J."/>
            <person name="Petzold A."/>
            <person name="Susuki M."/>
            <person name="Suzuki K.-i.T."/>
            <person name="Hayashi T."/>
            <person name="Toyoda A."/>
            <person name="Oliveira C."/>
            <person name="Osipova E."/>
            <person name="Leigh N.D."/>
            <person name="Simon A."/>
            <person name="Yun M.H."/>
        </authorList>
    </citation>
    <scope>NUCLEOTIDE SEQUENCE</scope>
    <source>
        <strain evidence="1">20211129_DDA</strain>
        <tissue evidence="1">Liver</tissue>
    </source>
</reference>
<sequence>MVSTSTGSSLSPMDLGDIHSEHDRLGLHVPTEAKEKIWKGTYVVGLLVDKSEKEEVTRCKECAHSREYSHCAHKKKVDETLANWARGFSTYQAILAEHFNDLGAQLACYQNRIVGAHDAYSGTAFKDFDKRFGRVKANRPILGWDQIDIITWLQFINQPHSATEQPFRARLGLPVARQGCGIKKGACCDLNRGTCTRSPGTYRFKHCCTLCSLASLPESKCLEKSRDKGNKKQE</sequence>
<comment type="caution">
    <text evidence="1">The sequence shown here is derived from an EMBL/GenBank/DDBJ whole genome shotgun (WGS) entry which is preliminary data.</text>
</comment>
<dbReference type="PANTHER" id="PTHR35558:SF1">
    <property type="entry name" value="ENDONUCLEASE_EXONUCLEASE_PHOSPHATASE DOMAIN-CONTAINING PROTEIN"/>
    <property type="match status" value="1"/>
</dbReference>
<keyword evidence="2" id="KW-1185">Reference proteome</keyword>
<gene>
    <name evidence="1" type="ORF">NDU88_000935</name>
</gene>
<dbReference type="AlphaFoldDB" id="A0AAV7SYY0"/>
<evidence type="ECO:0000313" key="2">
    <source>
        <dbReference type="Proteomes" id="UP001066276"/>
    </source>
</evidence>
<protein>
    <submittedName>
        <fullName evidence="1">Uncharacterized protein</fullName>
    </submittedName>
</protein>
<name>A0AAV7SYY0_PLEWA</name>
<dbReference type="PANTHER" id="PTHR35558">
    <property type="entry name" value="SGNH_HYDRO DOMAIN-CONTAINING PROTEIN"/>
    <property type="match status" value="1"/>
</dbReference>
<organism evidence="1 2">
    <name type="scientific">Pleurodeles waltl</name>
    <name type="common">Iberian ribbed newt</name>
    <dbReference type="NCBI Taxonomy" id="8319"/>
    <lineage>
        <taxon>Eukaryota</taxon>
        <taxon>Metazoa</taxon>
        <taxon>Chordata</taxon>
        <taxon>Craniata</taxon>
        <taxon>Vertebrata</taxon>
        <taxon>Euteleostomi</taxon>
        <taxon>Amphibia</taxon>
        <taxon>Batrachia</taxon>
        <taxon>Caudata</taxon>
        <taxon>Salamandroidea</taxon>
        <taxon>Salamandridae</taxon>
        <taxon>Pleurodelinae</taxon>
        <taxon>Pleurodeles</taxon>
    </lineage>
</organism>
<accession>A0AAV7SYY0</accession>
<evidence type="ECO:0000313" key="1">
    <source>
        <dbReference type="EMBL" id="KAJ1169028.1"/>
    </source>
</evidence>